<sequence>MTYTPRRYTGRLMVGIAERIDAAGLAVYDPDHDTVPYPADVRGIYFDHSPTGRGAETLATCVITPYMPQAGILNIERTRIQIRARHPQMGALEVRDWLDDIRAVFPDLTNLQIGGIWFDRVRQLGSTTWGEPNTTEALETTQNFEFRGNRFPGD</sequence>
<keyword evidence="2" id="KW-1185">Reference proteome</keyword>
<dbReference type="EMBL" id="CP095045">
    <property type="protein sequence ID" value="UOQ58097.1"/>
    <property type="molecule type" value="Genomic_DNA"/>
</dbReference>
<evidence type="ECO:0008006" key="3">
    <source>
        <dbReference type="Google" id="ProtNLM"/>
    </source>
</evidence>
<organism evidence="1 2">
    <name type="scientific">Leucobacter allii</name>
    <dbReference type="NCBI Taxonomy" id="2932247"/>
    <lineage>
        <taxon>Bacteria</taxon>
        <taxon>Bacillati</taxon>
        <taxon>Actinomycetota</taxon>
        <taxon>Actinomycetes</taxon>
        <taxon>Micrococcales</taxon>
        <taxon>Microbacteriaceae</taxon>
        <taxon>Leucobacter</taxon>
    </lineage>
</organism>
<reference evidence="1 2" key="1">
    <citation type="submission" date="2022-04" db="EMBL/GenBank/DDBJ databases">
        <title>Leucobacter sp. isolated from rhizosphere of garlic.</title>
        <authorList>
            <person name="Won M."/>
            <person name="Lee C.-M."/>
            <person name="Woen H.-Y."/>
            <person name="Kwon S.-W."/>
        </authorList>
    </citation>
    <scope>NUCLEOTIDE SEQUENCE [LARGE SCALE GENOMIC DNA]</scope>
    <source>
        <strain evidence="1 2">H21R-40</strain>
    </source>
</reference>
<accession>A0ABY4FP87</accession>
<protein>
    <recommendedName>
        <fullName evidence="3">Tail terminator</fullName>
    </recommendedName>
</protein>
<dbReference type="Proteomes" id="UP000831786">
    <property type="component" value="Chromosome"/>
</dbReference>
<proteinExistence type="predicted"/>
<evidence type="ECO:0000313" key="1">
    <source>
        <dbReference type="EMBL" id="UOQ58097.1"/>
    </source>
</evidence>
<evidence type="ECO:0000313" key="2">
    <source>
        <dbReference type="Proteomes" id="UP000831786"/>
    </source>
</evidence>
<name>A0ABY4FP87_9MICO</name>
<gene>
    <name evidence="1" type="ORF">MUN78_04425</name>
</gene>
<dbReference type="RefSeq" id="WP_244729069.1">
    <property type="nucleotide sequence ID" value="NZ_CP095045.1"/>
</dbReference>